<reference evidence="4 5" key="1">
    <citation type="journal article" date="2014" name="Syst. Appl. Microbiol.">
        <title>Microsymbionts of Phaseolus vulgaris in acid and alkaline soils of Mexico.</title>
        <authorList>
            <person name="Verastegui-Valdes M.M."/>
            <person name="Zhang Y.J."/>
            <person name="Rivera-Orduna F.N."/>
            <person name="Cheng H.P."/>
            <person name="Sui X.H."/>
            <person name="Wang E.T."/>
        </authorList>
    </citation>
    <scope>NUCLEOTIDE SEQUENCE [LARGE SCALE GENOMIC DNA]</scope>
    <source>
        <strain evidence="4 5">FG01</strain>
    </source>
</reference>
<keyword evidence="4" id="KW-0808">Transferase</keyword>
<gene>
    <name evidence="4" type="ORF">ATY31_14330</name>
</gene>
<comment type="caution">
    <text evidence="4">The sequence shown here is derived from an EMBL/GenBank/DDBJ whole genome shotgun (WGS) entry which is preliminary data.</text>
</comment>
<keyword evidence="1 2" id="KW-0597">Phosphoprotein</keyword>
<dbReference type="InterPro" id="IPR050595">
    <property type="entry name" value="Bact_response_regulator"/>
</dbReference>
<name>A0A2S3YNJ2_9HYPH</name>
<dbReference type="InterPro" id="IPR011006">
    <property type="entry name" value="CheY-like_superfamily"/>
</dbReference>
<dbReference type="AlphaFoldDB" id="A0A2S3YNJ2"/>
<dbReference type="EMBL" id="LODU01000027">
    <property type="protein sequence ID" value="POH30643.1"/>
    <property type="molecule type" value="Genomic_DNA"/>
</dbReference>
<dbReference type="InterPro" id="IPR001789">
    <property type="entry name" value="Sig_transdc_resp-reg_receiver"/>
</dbReference>
<accession>A0A2S3YNJ2</accession>
<dbReference type="PROSITE" id="PS50110">
    <property type="entry name" value="RESPONSE_REGULATORY"/>
    <property type="match status" value="1"/>
</dbReference>
<organism evidence="4 5">
    <name type="scientific">Sinorhizobium americanum</name>
    <dbReference type="NCBI Taxonomy" id="194963"/>
    <lineage>
        <taxon>Bacteria</taxon>
        <taxon>Pseudomonadati</taxon>
        <taxon>Pseudomonadota</taxon>
        <taxon>Alphaproteobacteria</taxon>
        <taxon>Hyphomicrobiales</taxon>
        <taxon>Rhizobiaceae</taxon>
        <taxon>Sinorhizobium/Ensifer group</taxon>
        <taxon>Sinorhizobium</taxon>
    </lineage>
</organism>
<dbReference type="RefSeq" id="WP_097528008.1">
    <property type="nucleotide sequence ID" value="NZ_LODU01000027.1"/>
</dbReference>
<proteinExistence type="predicted"/>
<evidence type="ECO:0000313" key="5">
    <source>
        <dbReference type="Proteomes" id="UP000237511"/>
    </source>
</evidence>
<dbReference type="Proteomes" id="UP000237511">
    <property type="component" value="Unassembled WGS sequence"/>
</dbReference>
<evidence type="ECO:0000259" key="3">
    <source>
        <dbReference type="PROSITE" id="PS50110"/>
    </source>
</evidence>
<dbReference type="PANTHER" id="PTHR44591">
    <property type="entry name" value="STRESS RESPONSE REGULATOR PROTEIN 1"/>
    <property type="match status" value="1"/>
</dbReference>
<evidence type="ECO:0000313" key="4">
    <source>
        <dbReference type="EMBL" id="POH30643.1"/>
    </source>
</evidence>
<evidence type="ECO:0000256" key="1">
    <source>
        <dbReference type="ARBA" id="ARBA00022553"/>
    </source>
</evidence>
<feature type="domain" description="Response regulatory" evidence="3">
    <location>
        <begin position="6"/>
        <end position="120"/>
    </location>
</feature>
<dbReference type="Pfam" id="PF00072">
    <property type="entry name" value="Response_reg"/>
    <property type="match status" value="1"/>
</dbReference>
<dbReference type="SMART" id="SM00448">
    <property type="entry name" value="REC"/>
    <property type="match status" value="1"/>
</dbReference>
<dbReference type="GO" id="GO:0000160">
    <property type="term" value="P:phosphorelay signal transduction system"/>
    <property type="evidence" value="ECO:0007669"/>
    <property type="project" value="InterPro"/>
</dbReference>
<sequence>MAGEPLISIIDDDQAMRSALVRLIRSLGYVARGFASAEEFIEAGAMPGCSCVITDVQMPGMSGIHLTKLIAERRAQVPVILITARTEPGLEEVALASGAVAFFRKPIDTTAFVECLEMLMSA</sequence>
<feature type="modified residue" description="4-aspartylphosphate" evidence="2">
    <location>
        <position position="55"/>
    </location>
</feature>
<dbReference type="PANTHER" id="PTHR44591:SF25">
    <property type="entry name" value="CHEMOTAXIS TWO-COMPONENT RESPONSE REGULATOR"/>
    <property type="match status" value="1"/>
</dbReference>
<dbReference type="SUPFAM" id="SSF52172">
    <property type="entry name" value="CheY-like"/>
    <property type="match status" value="1"/>
</dbReference>
<protein>
    <submittedName>
        <fullName evidence="4">Histidine kinase</fullName>
    </submittedName>
</protein>
<dbReference type="GO" id="GO:0016301">
    <property type="term" value="F:kinase activity"/>
    <property type="evidence" value="ECO:0007669"/>
    <property type="project" value="UniProtKB-KW"/>
</dbReference>
<evidence type="ECO:0000256" key="2">
    <source>
        <dbReference type="PROSITE-ProRule" id="PRU00169"/>
    </source>
</evidence>
<keyword evidence="4" id="KW-0418">Kinase</keyword>
<dbReference type="Gene3D" id="3.40.50.2300">
    <property type="match status" value="1"/>
</dbReference>